<dbReference type="Proteomes" id="UP000013456">
    <property type="component" value="Chromosome 1"/>
</dbReference>
<evidence type="ECO:0000313" key="1">
    <source>
        <dbReference type="EMBL" id="EHH14810.1"/>
    </source>
</evidence>
<dbReference type="EMBL" id="CM001253">
    <property type="protein sequence ID" value="EHH14810.1"/>
    <property type="molecule type" value="Genomic_DNA"/>
</dbReference>
<sequence>MGLPAPSLHATSMPRPDQFSLHTNPGLSLLCLKSFPISLWPWGTASLLCHLSRLFLCRRLLTHTSQAPNMFSCVSPSLTLAASSASPASHLPISHSPFLPPHLLRSQLSATSSGEPRLCLPLQLGQ</sequence>
<dbReference type="AlphaFoldDB" id="G7MH77"/>
<reference evidence="1" key="1">
    <citation type="journal article" date="2011" name="Nat. Biotechnol.">
        <title>Genome sequencing and comparison of two nonhuman primate animal models, the cynomolgus and Chinese rhesus macaques.</title>
        <authorList>
            <person name="Yan G."/>
            <person name="Zhang G."/>
            <person name="Fang X."/>
            <person name="Zhang Y."/>
            <person name="Li C."/>
            <person name="Ling F."/>
            <person name="Cooper D.N."/>
            <person name="Li Q."/>
            <person name="Li Y."/>
            <person name="van Gool A.J."/>
            <person name="Du H."/>
            <person name="Chen J."/>
            <person name="Chen R."/>
            <person name="Zhang P."/>
            <person name="Huang Z."/>
            <person name="Thompson J.R."/>
            <person name="Meng Y."/>
            <person name="Bai Y."/>
            <person name="Wang J."/>
            <person name="Zhuo M."/>
            <person name="Wang T."/>
            <person name="Huang Y."/>
            <person name="Wei L."/>
            <person name="Li J."/>
            <person name="Wang Z."/>
            <person name="Hu H."/>
            <person name="Yang P."/>
            <person name="Le L."/>
            <person name="Stenson P.D."/>
            <person name="Li B."/>
            <person name="Liu X."/>
            <person name="Ball E.V."/>
            <person name="An N."/>
            <person name="Huang Q."/>
            <person name="Zhang Y."/>
            <person name="Fan W."/>
            <person name="Zhang X."/>
            <person name="Li Y."/>
            <person name="Wang W."/>
            <person name="Katze M.G."/>
            <person name="Su B."/>
            <person name="Nielsen R."/>
            <person name="Yang H."/>
            <person name="Wang J."/>
            <person name="Wang X."/>
            <person name="Wang J."/>
        </authorList>
    </citation>
    <scope>NUCLEOTIDE SEQUENCE [LARGE SCALE GENOMIC DNA]</scope>
    <source>
        <strain evidence="1">CR-5</strain>
    </source>
</reference>
<accession>G7MH77</accession>
<organism evidence="1">
    <name type="scientific">Macaca mulatta</name>
    <name type="common">Rhesus macaque</name>
    <dbReference type="NCBI Taxonomy" id="9544"/>
    <lineage>
        <taxon>Eukaryota</taxon>
        <taxon>Metazoa</taxon>
        <taxon>Chordata</taxon>
        <taxon>Craniata</taxon>
        <taxon>Vertebrata</taxon>
        <taxon>Euteleostomi</taxon>
        <taxon>Mammalia</taxon>
        <taxon>Eutheria</taxon>
        <taxon>Euarchontoglires</taxon>
        <taxon>Primates</taxon>
        <taxon>Haplorrhini</taxon>
        <taxon>Catarrhini</taxon>
        <taxon>Cercopithecidae</taxon>
        <taxon>Cercopithecinae</taxon>
        <taxon>Macaca</taxon>
    </lineage>
</organism>
<protein>
    <submittedName>
        <fullName evidence="1">Uncharacterized protein</fullName>
    </submittedName>
</protein>
<proteinExistence type="predicted"/>
<name>G7MH77_MACMU</name>
<gene>
    <name evidence="1" type="ORF">EGK_00794</name>
</gene>